<dbReference type="RefSeq" id="WP_078931006.1">
    <property type="nucleotide sequence ID" value="NZ_FUXC01000006.1"/>
</dbReference>
<sequence>MENSFSIRPVTPNDMATLKSLILGLAEHERRPQDVTGTEDEMRHWLFDRKIATALFAELDGQPIGYAIYYPVYGSYSARGRVYIEDIYFKPEVRGKGYGTKLLAHICKKALEEGYIGLEWSALDFNTGSIDYYLKLGAEKEKGRTYFDFSKECMEKLIARVSK</sequence>
<dbReference type="GO" id="GO:0005840">
    <property type="term" value="C:ribosome"/>
    <property type="evidence" value="ECO:0007669"/>
    <property type="project" value="UniProtKB-KW"/>
</dbReference>
<dbReference type="PANTHER" id="PTHR10545">
    <property type="entry name" value="DIAMINE N-ACETYLTRANSFERASE"/>
    <property type="match status" value="1"/>
</dbReference>
<evidence type="ECO:0000259" key="4">
    <source>
        <dbReference type="PROSITE" id="PS51186"/>
    </source>
</evidence>
<keyword evidence="2" id="KW-0808">Transferase</keyword>
<keyword evidence="5" id="KW-0687">Ribonucleoprotein</keyword>
<keyword evidence="6" id="KW-1185">Reference proteome</keyword>
<keyword evidence="3" id="KW-0012">Acyltransferase</keyword>
<evidence type="ECO:0000256" key="3">
    <source>
        <dbReference type="ARBA" id="ARBA00023315"/>
    </source>
</evidence>
<dbReference type="Pfam" id="PF00583">
    <property type="entry name" value="Acetyltransf_1"/>
    <property type="match status" value="1"/>
</dbReference>
<dbReference type="SUPFAM" id="SSF55729">
    <property type="entry name" value="Acyl-CoA N-acyltransferases (Nat)"/>
    <property type="match status" value="1"/>
</dbReference>
<keyword evidence="5" id="KW-0689">Ribosomal protein</keyword>
<proteinExistence type="inferred from homology"/>
<evidence type="ECO:0000313" key="5">
    <source>
        <dbReference type="EMBL" id="SJZ79994.1"/>
    </source>
</evidence>
<dbReference type="GO" id="GO:0008080">
    <property type="term" value="F:N-acetyltransferase activity"/>
    <property type="evidence" value="ECO:0007669"/>
    <property type="project" value="TreeGrafter"/>
</dbReference>
<dbReference type="Gene3D" id="3.40.630.30">
    <property type="match status" value="1"/>
</dbReference>
<comment type="similarity">
    <text evidence="1">Belongs to the acetyltransferase family.</text>
</comment>
<evidence type="ECO:0000256" key="2">
    <source>
        <dbReference type="ARBA" id="ARBA00022679"/>
    </source>
</evidence>
<dbReference type="PANTHER" id="PTHR10545:SF29">
    <property type="entry name" value="GH14572P-RELATED"/>
    <property type="match status" value="1"/>
</dbReference>
<dbReference type="GeneID" id="303367506"/>
<dbReference type="CDD" id="cd04301">
    <property type="entry name" value="NAT_SF"/>
    <property type="match status" value="1"/>
</dbReference>
<evidence type="ECO:0000256" key="1">
    <source>
        <dbReference type="ARBA" id="ARBA00008694"/>
    </source>
</evidence>
<dbReference type="AlphaFoldDB" id="A0A1T4NL89"/>
<dbReference type="EMBL" id="FUXC01000006">
    <property type="protein sequence ID" value="SJZ79994.1"/>
    <property type="molecule type" value="Genomic_DNA"/>
</dbReference>
<dbReference type="InterPro" id="IPR051016">
    <property type="entry name" value="Diverse_Substrate_AcTransf"/>
</dbReference>
<organism evidence="5 6">
    <name type="scientific">Treponema berlinense</name>
    <dbReference type="NCBI Taxonomy" id="225004"/>
    <lineage>
        <taxon>Bacteria</taxon>
        <taxon>Pseudomonadati</taxon>
        <taxon>Spirochaetota</taxon>
        <taxon>Spirochaetia</taxon>
        <taxon>Spirochaetales</taxon>
        <taxon>Treponemataceae</taxon>
        <taxon>Treponema</taxon>
    </lineage>
</organism>
<dbReference type="FunFam" id="3.40.630.30:FF:000064">
    <property type="entry name" value="GNAT family acetyltransferase"/>
    <property type="match status" value="1"/>
</dbReference>
<gene>
    <name evidence="5" type="ORF">SAMN02745152_01264</name>
</gene>
<dbReference type="STRING" id="225004.SAMN02745152_01264"/>
<dbReference type="InterPro" id="IPR000182">
    <property type="entry name" value="GNAT_dom"/>
</dbReference>
<dbReference type="InterPro" id="IPR016181">
    <property type="entry name" value="Acyl_CoA_acyltransferase"/>
</dbReference>
<feature type="domain" description="N-acetyltransferase" evidence="4">
    <location>
        <begin position="5"/>
        <end position="159"/>
    </location>
</feature>
<accession>A0A1T4NL89</accession>
<evidence type="ECO:0000313" key="6">
    <source>
        <dbReference type="Proteomes" id="UP000190395"/>
    </source>
</evidence>
<reference evidence="5 6" key="1">
    <citation type="submission" date="2017-02" db="EMBL/GenBank/DDBJ databases">
        <authorList>
            <person name="Peterson S.W."/>
        </authorList>
    </citation>
    <scope>NUCLEOTIDE SEQUENCE [LARGE SCALE GENOMIC DNA]</scope>
    <source>
        <strain evidence="5 6">ATCC BAA-909</strain>
    </source>
</reference>
<dbReference type="OrthoDB" id="9792929at2"/>
<name>A0A1T4NL89_9SPIR</name>
<dbReference type="PROSITE" id="PS51186">
    <property type="entry name" value="GNAT"/>
    <property type="match status" value="1"/>
</dbReference>
<protein>
    <submittedName>
        <fullName evidence="5">Ribosomal protein S18 acetylase RimI</fullName>
    </submittedName>
</protein>
<dbReference type="Proteomes" id="UP000190395">
    <property type="component" value="Unassembled WGS sequence"/>
</dbReference>